<evidence type="ECO:0000256" key="6">
    <source>
        <dbReference type="SAM" id="Phobius"/>
    </source>
</evidence>
<keyword evidence="9" id="KW-1185">Reference proteome</keyword>
<feature type="transmembrane region" description="Helical" evidence="6">
    <location>
        <begin position="108"/>
        <end position="131"/>
    </location>
</feature>
<dbReference type="OrthoDB" id="9779786at2"/>
<reference evidence="8 9" key="1">
    <citation type="journal article" date="2017" name="Genome Announc.">
        <title>Draft Genome Sequence of Romboutsia weinsteinii sp. nov. Strain CCRI-19649(T) Isolated from Surface Water.</title>
        <authorList>
            <person name="Maheux A.F."/>
            <person name="Boudreau D.K."/>
            <person name="Berube E."/>
            <person name="Boissinot M."/>
            <person name="Cantin P."/>
            <person name="Raymond F."/>
            <person name="Corbeil J."/>
            <person name="Omar R.F."/>
            <person name="Bergeron M.G."/>
        </authorList>
    </citation>
    <scope>NUCLEOTIDE SEQUENCE [LARGE SCALE GENOMIC DNA]</scope>
    <source>
        <strain evidence="8 9">CCRI-19649</strain>
    </source>
</reference>
<protein>
    <submittedName>
        <fullName evidence="8">YitT family protein</fullName>
    </submittedName>
</protein>
<dbReference type="EMBL" id="NOJY02000007">
    <property type="protein sequence ID" value="RDY28329.1"/>
    <property type="molecule type" value="Genomic_DNA"/>
</dbReference>
<dbReference type="AlphaFoldDB" id="A0A371J6D6"/>
<proteinExistence type="predicted"/>
<dbReference type="GO" id="GO:0005886">
    <property type="term" value="C:plasma membrane"/>
    <property type="evidence" value="ECO:0007669"/>
    <property type="project" value="UniProtKB-SubCell"/>
</dbReference>
<feature type="transmembrane region" description="Helical" evidence="6">
    <location>
        <begin position="12"/>
        <end position="30"/>
    </location>
</feature>
<keyword evidence="3 6" id="KW-0812">Transmembrane</keyword>
<feature type="domain" description="DUF2179" evidence="7">
    <location>
        <begin position="224"/>
        <end position="278"/>
    </location>
</feature>
<dbReference type="PANTHER" id="PTHR33545:SF9">
    <property type="entry name" value="UPF0750 MEMBRANE PROTEIN YITE"/>
    <property type="match status" value="1"/>
</dbReference>
<accession>A0A371J6D6</accession>
<comment type="caution">
    <text evidence="8">The sequence shown here is derived from an EMBL/GenBank/DDBJ whole genome shotgun (WGS) entry which is preliminary data.</text>
</comment>
<gene>
    <name evidence="8" type="ORF">CHL78_005360</name>
</gene>
<keyword evidence="5 6" id="KW-0472">Membrane</keyword>
<dbReference type="Pfam" id="PF10035">
    <property type="entry name" value="DUF2179"/>
    <property type="match status" value="1"/>
</dbReference>
<evidence type="ECO:0000256" key="1">
    <source>
        <dbReference type="ARBA" id="ARBA00004651"/>
    </source>
</evidence>
<evidence type="ECO:0000313" key="9">
    <source>
        <dbReference type="Proteomes" id="UP000215694"/>
    </source>
</evidence>
<evidence type="ECO:0000256" key="5">
    <source>
        <dbReference type="ARBA" id="ARBA00023136"/>
    </source>
</evidence>
<dbReference type="PIRSF" id="PIRSF006483">
    <property type="entry name" value="Membrane_protein_YitT"/>
    <property type="match status" value="1"/>
</dbReference>
<keyword evidence="4 6" id="KW-1133">Transmembrane helix</keyword>
<feature type="transmembrane region" description="Helical" evidence="6">
    <location>
        <begin position="83"/>
        <end position="102"/>
    </location>
</feature>
<dbReference type="CDD" id="cd16380">
    <property type="entry name" value="YitT_C"/>
    <property type="match status" value="1"/>
</dbReference>
<evidence type="ECO:0000313" key="8">
    <source>
        <dbReference type="EMBL" id="RDY28329.1"/>
    </source>
</evidence>
<feature type="transmembrane region" description="Helical" evidence="6">
    <location>
        <begin position="50"/>
        <end position="71"/>
    </location>
</feature>
<dbReference type="Gene3D" id="3.30.70.120">
    <property type="match status" value="1"/>
</dbReference>
<dbReference type="InterPro" id="IPR051461">
    <property type="entry name" value="UPF0750_membrane"/>
</dbReference>
<comment type="subcellular location">
    <subcellularLocation>
        <location evidence="1">Cell membrane</location>
        <topology evidence="1">Multi-pass membrane protein</topology>
    </subcellularLocation>
</comment>
<name>A0A371J6D6_9FIRM</name>
<dbReference type="PANTHER" id="PTHR33545">
    <property type="entry name" value="UPF0750 MEMBRANE PROTEIN YITT-RELATED"/>
    <property type="match status" value="1"/>
</dbReference>
<dbReference type="InterPro" id="IPR019264">
    <property type="entry name" value="DUF2179"/>
</dbReference>
<evidence type="ECO:0000256" key="2">
    <source>
        <dbReference type="ARBA" id="ARBA00022475"/>
    </source>
</evidence>
<sequence>MKKYKSSIIIEALGLIIGCISMSIGINMFLKPNTIAPGGLSGMSVVLNKLTGISVSSIMLIIGVPLVLFAFKILGKKNSIKTLIGTVLFSALIKLTSPLSNITVTEDVLLASICGAIFVGIGIGIVFMVDGSTGGTDLIALILSKKFPGIKVTKFMTCLDGIVVISSGIVNKNIETALYSAIALYVIVKIADAIMEGFDYSKGLFIISNESEKLRTAITNDLDRGLTILDGKGGYTDEKKDILLVVVPKNQEVHLKRLVKATDPNAFIIVTNVHEVLGEGFKSLQS</sequence>
<dbReference type="InterPro" id="IPR015867">
    <property type="entry name" value="N-reg_PII/ATP_PRibTrfase_C"/>
</dbReference>
<dbReference type="RefSeq" id="WP_094367644.1">
    <property type="nucleotide sequence ID" value="NZ_NOJY02000007.1"/>
</dbReference>
<keyword evidence="2" id="KW-1003">Cell membrane</keyword>
<dbReference type="Proteomes" id="UP000215694">
    <property type="component" value="Unassembled WGS sequence"/>
</dbReference>
<dbReference type="InterPro" id="IPR003740">
    <property type="entry name" value="YitT"/>
</dbReference>
<evidence type="ECO:0000259" key="7">
    <source>
        <dbReference type="Pfam" id="PF10035"/>
    </source>
</evidence>
<evidence type="ECO:0000256" key="4">
    <source>
        <dbReference type="ARBA" id="ARBA00022989"/>
    </source>
</evidence>
<evidence type="ECO:0000256" key="3">
    <source>
        <dbReference type="ARBA" id="ARBA00022692"/>
    </source>
</evidence>
<dbReference type="Pfam" id="PF02588">
    <property type="entry name" value="YitT_membrane"/>
    <property type="match status" value="1"/>
</dbReference>
<organism evidence="8 9">
    <name type="scientific">Romboutsia weinsteinii</name>
    <dbReference type="NCBI Taxonomy" id="2020949"/>
    <lineage>
        <taxon>Bacteria</taxon>
        <taxon>Bacillati</taxon>
        <taxon>Bacillota</taxon>
        <taxon>Clostridia</taxon>
        <taxon>Peptostreptococcales</taxon>
        <taxon>Peptostreptococcaceae</taxon>
        <taxon>Romboutsia</taxon>
    </lineage>
</organism>